<keyword evidence="3 10" id="KW-0812">Transmembrane</keyword>
<dbReference type="PANTHER" id="PTHR19139:SF283">
    <property type="entry name" value="AQUAPORIN"/>
    <property type="match status" value="1"/>
</dbReference>
<feature type="transmembrane region" description="Helical" evidence="10">
    <location>
        <begin position="394"/>
        <end position="415"/>
    </location>
</feature>
<sequence>MAGSSRDNISYEQLRHVDVPVVAPYPIRKSHSYSQDAGQAPHDRPTLGTPSANKPQHIAMPGSRGPRPPSFEDREALASLEARSPGARRPPVRPGRTNSMNTSVTAHTAHTLTPQMAEDSDNDREHQPAYFDQAAGPSANQFLAARGRPMSFYDMKEQNKQAKLGAIGGNNNRASWRSGDMPFNYADIIGDNRHSYVPPNMGRHVNRPNREADNFLPTRLPWTMWMNSEAKNHFVAALGEWVGTTMFLFFAFAGTQVANAQTKTPAEATTTNATAGFDPIVMLYISVSFGFSLMVNVWVFFRISGGLFNPAVTLALWATRAIDATRAVILFLSQIVGSITASALIVAIFPTPFSVRTTLSDGTSIAQGLFVEAFMTAELVFTILMLAKEKHRSTFIAPVGIGLALFIAELVGVYYTGGSLNPARSIGPCIVSGKFDPEHWIYWVGPGMGAIFAIAFYLFIKVLEYEMANPGQDGDEVNDPTKNPNHELREKQREMTTRILSSLGYENPTLANPSDAVRSAEEGAYFTSRTSSVMNDSDQEQRFGANGVALSTVASMSDHIGSPPPTSHVPSVSVHGDR</sequence>
<comment type="similarity">
    <text evidence="2">Belongs to the MIP/aquaporin (TC 1.A.8) family.</text>
</comment>
<evidence type="ECO:0000256" key="10">
    <source>
        <dbReference type="SAM" id="Phobius"/>
    </source>
</evidence>
<evidence type="ECO:0000256" key="6">
    <source>
        <dbReference type="ARBA" id="ARBA00023136"/>
    </source>
</evidence>
<evidence type="ECO:0000256" key="8">
    <source>
        <dbReference type="ARBA" id="ARBA00034651"/>
    </source>
</evidence>
<proteinExistence type="inferred from homology"/>
<dbReference type="GO" id="GO:0005886">
    <property type="term" value="C:plasma membrane"/>
    <property type="evidence" value="ECO:0007669"/>
    <property type="project" value="TreeGrafter"/>
</dbReference>
<dbReference type="GeneID" id="19279476"/>
<evidence type="ECO:0000256" key="5">
    <source>
        <dbReference type="ARBA" id="ARBA00022989"/>
    </source>
</evidence>
<evidence type="ECO:0000256" key="7">
    <source>
        <dbReference type="ARBA" id="ARBA00023180"/>
    </source>
</evidence>
<dbReference type="FunFam" id="1.20.1080.10:FF:000024">
    <property type="entry name" value="MIP aquaporin (Eurofung)"/>
    <property type="match status" value="1"/>
</dbReference>
<evidence type="ECO:0000313" key="12">
    <source>
        <dbReference type="Proteomes" id="UP000030651"/>
    </source>
</evidence>
<reference evidence="12" key="1">
    <citation type="journal article" date="2015" name="BMC Genomics">
        <title>Genomic and transcriptomic analysis of the endophytic fungus Pestalotiopsis fici reveals its lifestyle and high potential for synthesis of natural products.</title>
        <authorList>
            <person name="Wang X."/>
            <person name="Zhang X."/>
            <person name="Liu L."/>
            <person name="Xiang M."/>
            <person name="Wang W."/>
            <person name="Sun X."/>
            <person name="Che Y."/>
            <person name="Guo L."/>
            <person name="Liu G."/>
            <person name="Guo L."/>
            <person name="Wang C."/>
            <person name="Yin W.B."/>
            <person name="Stadler M."/>
            <person name="Zhang X."/>
            <person name="Liu X."/>
        </authorList>
    </citation>
    <scope>NUCLEOTIDE SEQUENCE [LARGE SCALE GENOMIC DNA]</scope>
    <source>
        <strain evidence="12">W106-1 / CGMCC3.15140</strain>
    </source>
</reference>
<evidence type="ECO:0000256" key="4">
    <source>
        <dbReference type="ARBA" id="ARBA00022737"/>
    </source>
</evidence>
<dbReference type="GO" id="GO:0015250">
    <property type="term" value="F:water channel activity"/>
    <property type="evidence" value="ECO:0007669"/>
    <property type="project" value="TreeGrafter"/>
</dbReference>
<gene>
    <name evidence="11" type="ORF">PFICI_14463</name>
</gene>
<name>W3WK32_PESFW</name>
<feature type="transmembrane region" description="Helical" evidence="10">
    <location>
        <begin position="369"/>
        <end position="387"/>
    </location>
</feature>
<keyword evidence="12" id="KW-1185">Reference proteome</keyword>
<evidence type="ECO:0000256" key="9">
    <source>
        <dbReference type="SAM" id="MobiDB-lite"/>
    </source>
</evidence>
<evidence type="ECO:0000256" key="1">
    <source>
        <dbReference type="ARBA" id="ARBA00004141"/>
    </source>
</evidence>
<dbReference type="eggNOG" id="KOG0223">
    <property type="taxonomic scope" value="Eukaryota"/>
</dbReference>
<comment type="subcellular location">
    <subcellularLocation>
        <location evidence="1">Membrane</location>
        <topology evidence="1">Multi-pass membrane protein</topology>
    </subcellularLocation>
</comment>
<keyword evidence="6 10" id="KW-0472">Membrane</keyword>
<dbReference type="InterPro" id="IPR023271">
    <property type="entry name" value="Aquaporin-like"/>
</dbReference>
<feature type="transmembrane region" description="Helical" evidence="10">
    <location>
        <begin position="234"/>
        <end position="253"/>
    </location>
</feature>
<feature type="transmembrane region" description="Helical" evidence="10">
    <location>
        <begin position="440"/>
        <end position="460"/>
    </location>
</feature>
<keyword evidence="7" id="KW-0325">Glycoprotein</keyword>
<comment type="catalytic activity">
    <reaction evidence="8">
        <text>H2O(in) = H2O(out)</text>
        <dbReference type="Rhea" id="RHEA:29667"/>
        <dbReference type="ChEBI" id="CHEBI:15377"/>
    </reaction>
</comment>
<dbReference type="InParanoid" id="W3WK32"/>
<dbReference type="RefSeq" id="XP_007841235.1">
    <property type="nucleotide sequence ID" value="XM_007843044.1"/>
</dbReference>
<organism evidence="11 12">
    <name type="scientific">Pestalotiopsis fici (strain W106-1 / CGMCC3.15140)</name>
    <dbReference type="NCBI Taxonomy" id="1229662"/>
    <lineage>
        <taxon>Eukaryota</taxon>
        <taxon>Fungi</taxon>
        <taxon>Dikarya</taxon>
        <taxon>Ascomycota</taxon>
        <taxon>Pezizomycotina</taxon>
        <taxon>Sordariomycetes</taxon>
        <taxon>Xylariomycetidae</taxon>
        <taxon>Amphisphaeriales</taxon>
        <taxon>Sporocadaceae</taxon>
        <taxon>Pestalotiopsis</taxon>
    </lineage>
</organism>
<feature type="region of interest" description="Disordered" evidence="9">
    <location>
        <begin position="556"/>
        <end position="578"/>
    </location>
</feature>
<dbReference type="SUPFAM" id="SSF81338">
    <property type="entry name" value="Aquaporin-like"/>
    <property type="match status" value="1"/>
</dbReference>
<dbReference type="OMA" id="PTKNPNH"/>
<dbReference type="PRINTS" id="PR00783">
    <property type="entry name" value="MINTRINSICP"/>
</dbReference>
<keyword evidence="5 10" id="KW-1133">Transmembrane helix</keyword>
<evidence type="ECO:0000256" key="2">
    <source>
        <dbReference type="ARBA" id="ARBA00006175"/>
    </source>
</evidence>
<dbReference type="Proteomes" id="UP000030651">
    <property type="component" value="Unassembled WGS sequence"/>
</dbReference>
<dbReference type="HOGENOM" id="CLU_020019_14_0_1"/>
<evidence type="ECO:0008006" key="13">
    <source>
        <dbReference type="Google" id="ProtNLM"/>
    </source>
</evidence>
<dbReference type="KEGG" id="pfy:PFICI_14463"/>
<evidence type="ECO:0000313" key="11">
    <source>
        <dbReference type="EMBL" id="ETS73517.1"/>
    </source>
</evidence>
<feature type="compositionally biased region" description="Low complexity" evidence="9">
    <location>
        <begin position="568"/>
        <end position="578"/>
    </location>
</feature>
<feature type="transmembrane region" description="Helical" evidence="10">
    <location>
        <begin position="281"/>
        <end position="301"/>
    </location>
</feature>
<dbReference type="AlphaFoldDB" id="W3WK32"/>
<dbReference type="EMBL" id="KI912121">
    <property type="protein sequence ID" value="ETS73517.1"/>
    <property type="molecule type" value="Genomic_DNA"/>
</dbReference>
<feature type="region of interest" description="Disordered" evidence="9">
    <location>
        <begin position="28"/>
        <end position="112"/>
    </location>
</feature>
<dbReference type="InterPro" id="IPR034294">
    <property type="entry name" value="Aquaporin_transptr"/>
</dbReference>
<feature type="transmembrane region" description="Helical" evidence="10">
    <location>
        <begin position="327"/>
        <end position="349"/>
    </location>
</feature>
<keyword evidence="4" id="KW-0677">Repeat</keyword>
<dbReference type="PANTHER" id="PTHR19139">
    <property type="entry name" value="AQUAPORIN TRANSPORTER"/>
    <property type="match status" value="1"/>
</dbReference>
<dbReference type="Gene3D" id="1.20.1080.10">
    <property type="entry name" value="Glycerol uptake facilitator protein"/>
    <property type="match status" value="1"/>
</dbReference>
<evidence type="ECO:0000256" key="3">
    <source>
        <dbReference type="ARBA" id="ARBA00022692"/>
    </source>
</evidence>
<dbReference type="OrthoDB" id="3222at2759"/>
<accession>W3WK32</accession>
<dbReference type="InterPro" id="IPR000425">
    <property type="entry name" value="MIP"/>
</dbReference>
<protein>
    <recommendedName>
        <fullName evidence="13">Aquaporin-1</fullName>
    </recommendedName>
</protein>
<dbReference type="STRING" id="1229662.W3WK32"/>
<dbReference type="Pfam" id="PF00230">
    <property type="entry name" value="MIP"/>
    <property type="match status" value="1"/>
</dbReference>
<feature type="compositionally biased region" description="Polar residues" evidence="9">
    <location>
        <begin position="97"/>
        <end position="112"/>
    </location>
</feature>